<name>K0Z5E0_9CORY</name>
<keyword evidence="2" id="KW-1185">Reference proteome</keyword>
<gene>
    <name evidence="1" type="ORF">HMPREF9719_00433</name>
</gene>
<reference evidence="1 2" key="1">
    <citation type="submission" date="2012-08" db="EMBL/GenBank/DDBJ databases">
        <title>The Genome Sequence of Turicella otitidis ATCC 51513.</title>
        <authorList>
            <consortium name="The Broad Institute Genome Sequencing Platform"/>
            <person name="Earl A."/>
            <person name="Ward D."/>
            <person name="Feldgarden M."/>
            <person name="Gevers D."/>
            <person name="Huys G."/>
            <person name="Walker B."/>
            <person name="Young S.K."/>
            <person name="Zeng Q."/>
            <person name="Gargeya S."/>
            <person name="Fitzgerald M."/>
            <person name="Haas B."/>
            <person name="Abouelleil A."/>
            <person name="Alvarado L."/>
            <person name="Arachchi H.M."/>
            <person name="Berlin A.M."/>
            <person name="Chapman S.B."/>
            <person name="Goldberg J."/>
            <person name="Griggs A."/>
            <person name="Gujja S."/>
            <person name="Hansen M."/>
            <person name="Howarth C."/>
            <person name="Imamovic A."/>
            <person name="Larimer J."/>
            <person name="McCowen C."/>
            <person name="Montmayeur A."/>
            <person name="Murphy C."/>
            <person name="Neiman D."/>
            <person name="Pearson M."/>
            <person name="Priest M."/>
            <person name="Roberts A."/>
            <person name="Saif S."/>
            <person name="Shea T."/>
            <person name="Sisk P."/>
            <person name="Sykes S."/>
            <person name="Wortman J."/>
            <person name="Nusbaum C."/>
            <person name="Birren B."/>
        </authorList>
    </citation>
    <scope>NUCLEOTIDE SEQUENCE [LARGE SCALE GENOMIC DNA]</scope>
    <source>
        <strain evidence="1 2">ATCC 51513</strain>
    </source>
</reference>
<evidence type="ECO:0000313" key="1">
    <source>
        <dbReference type="EMBL" id="EJZ82615.1"/>
    </source>
</evidence>
<dbReference type="Proteomes" id="UP000006078">
    <property type="component" value="Unassembled WGS sequence"/>
</dbReference>
<sequence length="158" mass="17198">MAERADRQATGFDGAWRWVGDELVDERGAVVARESNDVLVVAEQRLLIERLSSRFSVKVRATAGDGRIFLAAQDGLTVRTLAASCDGRAYELVRRKSVARARTIRAQGRPVAVVRPTRAGVSIGEADPEEPTGMPAVDAAFLSWVCRLVDQPRALRPA</sequence>
<proteinExistence type="predicted"/>
<dbReference type="OrthoDB" id="4420480at2"/>
<accession>K0Z5E0</accession>
<protein>
    <submittedName>
        <fullName evidence="1">Uncharacterized protein</fullName>
    </submittedName>
</protein>
<comment type="caution">
    <text evidence="1">The sequence shown here is derived from an EMBL/GenBank/DDBJ whole genome shotgun (WGS) entry which is preliminary data.</text>
</comment>
<dbReference type="eggNOG" id="ENOG5031N5I">
    <property type="taxonomic scope" value="Bacteria"/>
</dbReference>
<evidence type="ECO:0000313" key="2">
    <source>
        <dbReference type="Proteomes" id="UP000006078"/>
    </source>
</evidence>
<organism evidence="1 2">
    <name type="scientific">Corynebacterium otitidis ATCC 51513</name>
    <dbReference type="NCBI Taxonomy" id="883169"/>
    <lineage>
        <taxon>Bacteria</taxon>
        <taxon>Bacillati</taxon>
        <taxon>Actinomycetota</taxon>
        <taxon>Actinomycetes</taxon>
        <taxon>Mycobacteriales</taxon>
        <taxon>Corynebacteriaceae</taxon>
        <taxon>Corynebacterium</taxon>
    </lineage>
</organism>
<dbReference type="HOGENOM" id="CLU_130307_1_0_11"/>
<dbReference type="EMBL" id="AHAE01000024">
    <property type="protein sequence ID" value="EJZ82615.1"/>
    <property type="molecule type" value="Genomic_DNA"/>
</dbReference>
<dbReference type="AlphaFoldDB" id="K0Z5E0"/>
<dbReference type="RefSeq" id="WP_004600323.1">
    <property type="nucleotide sequence ID" value="NZ_HF541865.1"/>
</dbReference>
<dbReference type="STRING" id="29321.AAV33_09340"/>